<dbReference type="EMBL" id="FNFI01000004">
    <property type="protein sequence ID" value="SDK02619.1"/>
    <property type="molecule type" value="Genomic_DNA"/>
</dbReference>
<dbReference type="Pfam" id="PF08863">
    <property type="entry name" value="YolD"/>
    <property type="match status" value="1"/>
</dbReference>
<protein>
    <submittedName>
        <fullName evidence="3">YolD-like protein</fullName>
    </submittedName>
</protein>
<dbReference type="EMBL" id="JAGGKN010000006">
    <property type="protein sequence ID" value="MBP1952799.1"/>
    <property type="molecule type" value="Genomic_DNA"/>
</dbReference>
<name>A0A1G8YIA6_9STAP</name>
<evidence type="ECO:0000313" key="4">
    <source>
        <dbReference type="Proteomes" id="UP000242700"/>
    </source>
</evidence>
<dbReference type="Proteomes" id="UP000242700">
    <property type="component" value="Unassembled WGS sequence"/>
</dbReference>
<reference evidence="4" key="1">
    <citation type="submission" date="2016-10" db="EMBL/GenBank/DDBJ databases">
        <authorList>
            <person name="Varghese N."/>
            <person name="Submissions S."/>
        </authorList>
    </citation>
    <scope>NUCLEOTIDE SEQUENCE [LARGE SCALE GENOMIC DNA]</scope>
    <source>
        <strain evidence="4">CGMCC 1.8911</strain>
    </source>
</reference>
<feature type="region of interest" description="Disordered" evidence="1">
    <location>
        <begin position="1"/>
        <end position="20"/>
    </location>
</feature>
<evidence type="ECO:0000313" key="5">
    <source>
        <dbReference type="Proteomes" id="UP001519348"/>
    </source>
</evidence>
<accession>A0A1G8YIA6</accession>
<dbReference type="RefSeq" id="WP_092596398.1">
    <property type="nucleotide sequence ID" value="NZ_BMCN01000004.1"/>
</dbReference>
<dbReference type="PANTHER" id="PTHR40051">
    <property type="entry name" value="IG HYPOTHETICAL 15966"/>
    <property type="match status" value="1"/>
</dbReference>
<dbReference type="PANTHER" id="PTHR40051:SF1">
    <property type="entry name" value="YOLD-LIKE FAMILY PROTEIN"/>
    <property type="match status" value="1"/>
</dbReference>
<dbReference type="AlphaFoldDB" id="A0A1G8YIA6"/>
<dbReference type="OrthoDB" id="2390144at2"/>
<evidence type="ECO:0000313" key="2">
    <source>
        <dbReference type="EMBL" id="MBP1952799.1"/>
    </source>
</evidence>
<proteinExistence type="predicted"/>
<keyword evidence="5" id="KW-1185">Reference proteome</keyword>
<organism evidence="3 4">
    <name type="scientific">Jeotgalicoccus aerolatus</name>
    <dbReference type="NCBI Taxonomy" id="709510"/>
    <lineage>
        <taxon>Bacteria</taxon>
        <taxon>Bacillati</taxon>
        <taxon>Bacillota</taxon>
        <taxon>Bacilli</taxon>
        <taxon>Bacillales</taxon>
        <taxon>Staphylococcaceae</taxon>
        <taxon>Jeotgalicoccus</taxon>
    </lineage>
</organism>
<dbReference type="Proteomes" id="UP001519348">
    <property type="component" value="Unassembled WGS sequence"/>
</dbReference>
<sequence>MDNHSRSESNSQPNIPKGRGMVKWAPFATMPEQFENVGKLMDDQEKIQRPILSDDRLDEIEYTLKQAEKEKVPVKVSYFYDGGRFSITLTIIKIDQWSMMLIGQIYKTEDFIFVPFIDILDILILPAG</sequence>
<gene>
    <name evidence="2" type="ORF">J2Z27_001880</name>
    <name evidence="3" type="ORF">SAMN05216187_104119</name>
</gene>
<dbReference type="InterPro" id="IPR014962">
    <property type="entry name" value="YolD"/>
</dbReference>
<reference evidence="3" key="2">
    <citation type="submission" date="2016-10" db="EMBL/GenBank/DDBJ databases">
        <authorList>
            <person name="de Groot N.N."/>
        </authorList>
    </citation>
    <scope>NUCLEOTIDE SEQUENCE [LARGE SCALE GENOMIC DNA]</scope>
    <source>
        <strain evidence="3">CGMCC 1.8911</strain>
    </source>
</reference>
<reference evidence="2 5" key="3">
    <citation type="submission" date="2021-03" db="EMBL/GenBank/DDBJ databases">
        <title>Genomic Encyclopedia of Type Strains, Phase IV (KMG-IV): sequencing the most valuable type-strain genomes for metagenomic binning, comparative biology and taxonomic classification.</title>
        <authorList>
            <person name="Goeker M."/>
        </authorList>
    </citation>
    <scope>NUCLEOTIDE SEQUENCE [LARGE SCALE GENOMIC DNA]</scope>
    <source>
        <strain evidence="2 5">DSM 22420</strain>
    </source>
</reference>
<evidence type="ECO:0000256" key="1">
    <source>
        <dbReference type="SAM" id="MobiDB-lite"/>
    </source>
</evidence>
<evidence type="ECO:0000313" key="3">
    <source>
        <dbReference type="EMBL" id="SDK02619.1"/>
    </source>
</evidence>